<evidence type="ECO:0000259" key="2">
    <source>
        <dbReference type="Pfam" id="PF14016"/>
    </source>
</evidence>
<evidence type="ECO:0000256" key="1">
    <source>
        <dbReference type="SAM" id="SignalP"/>
    </source>
</evidence>
<dbReference type="PROSITE" id="PS51318">
    <property type="entry name" value="TAT"/>
    <property type="match status" value="1"/>
</dbReference>
<dbReference type="RefSeq" id="WP_367436397.1">
    <property type="nucleotide sequence ID" value="NZ_CP108413.1"/>
</dbReference>
<keyword evidence="1" id="KW-0732">Signal</keyword>
<evidence type="ECO:0000313" key="4">
    <source>
        <dbReference type="Proteomes" id="UP001610990"/>
    </source>
</evidence>
<comment type="caution">
    <text evidence="3">The sequence shown here is derived from an EMBL/GenBank/DDBJ whole genome shotgun (WGS) entry which is preliminary data.</text>
</comment>
<dbReference type="EMBL" id="JBIRGH010000012">
    <property type="protein sequence ID" value="MFH8586802.1"/>
    <property type="molecule type" value="Genomic_DNA"/>
</dbReference>
<name>A0ABW7RFH2_9ACTN</name>
<feature type="signal peptide" evidence="1">
    <location>
        <begin position="1"/>
        <end position="32"/>
    </location>
</feature>
<sequence>MNIRRTRIATAAATALVGALALTGLTAGVATAAPATAKAASPVTCTGANTRVEVSQVSRPINHLLVKATNTGKVPCYAYGAPLLGFNDPQAALPILRDSIPQAVVTLEPGQSAYAGVRTSGDGGHGQWGTKLSLGFQGRDLAGSVGPMVSPAVPKGTWVDDSATVTYWQTTAADALFW</sequence>
<feature type="chain" id="PRO_5046009535" evidence="1">
    <location>
        <begin position="33"/>
        <end position="178"/>
    </location>
</feature>
<dbReference type="InterPro" id="IPR025326">
    <property type="entry name" value="DUF4232"/>
</dbReference>
<accession>A0ABW7RFH2</accession>
<feature type="domain" description="DUF4232" evidence="2">
    <location>
        <begin position="45"/>
        <end position="169"/>
    </location>
</feature>
<evidence type="ECO:0000313" key="3">
    <source>
        <dbReference type="EMBL" id="MFH8586802.1"/>
    </source>
</evidence>
<dbReference type="Pfam" id="PF14016">
    <property type="entry name" value="DUF4232"/>
    <property type="match status" value="1"/>
</dbReference>
<dbReference type="Proteomes" id="UP001610990">
    <property type="component" value="Unassembled WGS sequence"/>
</dbReference>
<proteinExistence type="predicted"/>
<keyword evidence="4" id="KW-1185">Reference proteome</keyword>
<reference evidence="3 4" key="1">
    <citation type="submission" date="2024-10" db="EMBL/GenBank/DDBJ databases">
        <title>The Natural Products Discovery Center: Release of the First 8490 Sequenced Strains for Exploring Actinobacteria Biosynthetic Diversity.</title>
        <authorList>
            <person name="Kalkreuter E."/>
            <person name="Kautsar S.A."/>
            <person name="Yang D."/>
            <person name="Bader C.D."/>
            <person name="Teijaro C.N."/>
            <person name="Fluegel L."/>
            <person name="Davis C.M."/>
            <person name="Simpson J.R."/>
            <person name="Lauterbach L."/>
            <person name="Steele A.D."/>
            <person name="Gui C."/>
            <person name="Meng S."/>
            <person name="Li G."/>
            <person name="Viehrig K."/>
            <person name="Ye F."/>
            <person name="Su P."/>
            <person name="Kiefer A.F."/>
            <person name="Nichols A."/>
            <person name="Cepeda A.J."/>
            <person name="Yan W."/>
            <person name="Fan B."/>
            <person name="Jiang Y."/>
            <person name="Adhikari A."/>
            <person name="Zheng C.-J."/>
            <person name="Schuster L."/>
            <person name="Cowan T.M."/>
            <person name="Smanski M.J."/>
            <person name="Chevrette M.G."/>
            <person name="De Carvalho L.P.S."/>
            <person name="Shen B."/>
        </authorList>
    </citation>
    <scope>NUCLEOTIDE SEQUENCE [LARGE SCALE GENOMIC DNA]</scope>
    <source>
        <strain evidence="3 4">NPDC018013</strain>
    </source>
</reference>
<dbReference type="InterPro" id="IPR006311">
    <property type="entry name" value="TAT_signal"/>
</dbReference>
<gene>
    <name evidence="3" type="ORF">ACH4GP_20780</name>
</gene>
<protein>
    <submittedName>
        <fullName evidence="3">DUF4232 domain-containing protein</fullName>
    </submittedName>
</protein>
<organism evidence="3 4">
    <name type="scientific">Streptomyces celluloflavus</name>
    <dbReference type="NCBI Taxonomy" id="58344"/>
    <lineage>
        <taxon>Bacteria</taxon>
        <taxon>Bacillati</taxon>
        <taxon>Actinomycetota</taxon>
        <taxon>Actinomycetes</taxon>
        <taxon>Kitasatosporales</taxon>
        <taxon>Streptomycetaceae</taxon>
        <taxon>Streptomyces</taxon>
    </lineage>
</organism>